<organism evidence="2">
    <name type="scientific">Cladocopium goreaui</name>
    <dbReference type="NCBI Taxonomy" id="2562237"/>
    <lineage>
        <taxon>Eukaryota</taxon>
        <taxon>Sar</taxon>
        <taxon>Alveolata</taxon>
        <taxon>Dinophyceae</taxon>
        <taxon>Suessiales</taxon>
        <taxon>Symbiodiniaceae</taxon>
        <taxon>Cladocopium</taxon>
    </lineage>
</organism>
<dbReference type="EMBL" id="CAMXCT020005735">
    <property type="protein sequence ID" value="CAL1166532.1"/>
    <property type="molecule type" value="Genomic_DNA"/>
</dbReference>
<protein>
    <submittedName>
        <fullName evidence="2">Uncharacterized protein</fullName>
    </submittedName>
</protein>
<dbReference type="EMBL" id="CAMXCT010001905">
    <property type="protein sequence ID" value="CAI3994075.1"/>
    <property type="molecule type" value="Genomic_DNA"/>
</dbReference>
<dbReference type="EMBL" id="CAMXCT030005735">
    <property type="protein sequence ID" value="CAL4800469.1"/>
    <property type="molecule type" value="Genomic_DNA"/>
</dbReference>
<accession>A0A9P1DPI8</accession>
<gene>
    <name evidence="1" type="ORF">C1SCF055_LOCUS20751</name>
    <name evidence="2" type="ORF">C1SCF055_LOCUS38153</name>
</gene>
<evidence type="ECO:0000313" key="3">
    <source>
        <dbReference type="EMBL" id="CAL4781387.1"/>
    </source>
</evidence>
<reference evidence="3 4" key="2">
    <citation type="submission" date="2024-05" db="EMBL/GenBank/DDBJ databases">
        <authorList>
            <person name="Chen Y."/>
            <person name="Shah S."/>
            <person name="Dougan E. K."/>
            <person name="Thang M."/>
            <person name="Chan C."/>
        </authorList>
    </citation>
    <scope>NUCLEOTIDE SEQUENCE [LARGE SCALE GENOMIC DNA]</scope>
</reference>
<dbReference type="EMBL" id="CAMXCT010005735">
    <property type="protein sequence ID" value="CAI4013157.1"/>
    <property type="molecule type" value="Genomic_DNA"/>
</dbReference>
<keyword evidence="4" id="KW-1185">Reference proteome</keyword>
<proteinExistence type="predicted"/>
<sequence>MSASIGEEPLIFKIGFSHNPLWRWTNDVYGYQHAREKWSNMDILFYCKEPYSPAMLASCAGVIRTARDVVADVGEEAAKKSEGLVELSRKRPSNGERDCHRLMAKRYRLSLPVSKSILDVKDPALQLPIISFREWMTFLLQQNCLHILCGLVKADARRQFAILEAFWERFRCQHPDHPIYARAARGEVTLGKVVPLYLHGDEGRSKRRTAFLILNLHSPLGRGILPGLQKPLHDRRAYIKMLPNFVGHSYCNRFLVSALPKSAYSGKNAYVMDVLLKAVAEELDFMANTGVQHGGEQYHAVCLGVVGDWPWLCKSGNLGRSFMNVQKHRTANGDAGGAGDGGGRQGRECGGICHLCCAGQPPFPFEQIGSRQPTWLGSVFSQCPFLTRSPFEILDHCPGKLAAFWHFDFFHTWHLGVAKHYLSSILAVLSSWENDATVDARFESLSTQYLSFCKQTGRQAHCQRITKELLNWVSTTQFPSGSWHKGDLSTSLMAWIEAKFVSEQWQDETLRIAGEAAQSINECIRMMYSGPAWLSPTDARQIGELGLRFLRRYSKLAIMANRQGKRFWLVMPKAHSLHHIVLSLVQDSQRGFCLNPLCTSVQQDEDFIGRGSRLSRHVSSVQCAQRVVDRYLQSAYSKFMESGYLVAASS</sequence>
<name>A0A9P1DPI8_9DINO</name>
<evidence type="ECO:0000313" key="2">
    <source>
        <dbReference type="EMBL" id="CAI4013157.1"/>
    </source>
</evidence>
<dbReference type="OrthoDB" id="406440at2759"/>
<dbReference type="EMBL" id="CAMXCT030001905">
    <property type="protein sequence ID" value="CAL4781387.1"/>
    <property type="molecule type" value="Genomic_DNA"/>
</dbReference>
<dbReference type="EMBL" id="CAMXCT020001905">
    <property type="protein sequence ID" value="CAL1147450.1"/>
    <property type="molecule type" value="Genomic_DNA"/>
</dbReference>
<evidence type="ECO:0000313" key="4">
    <source>
        <dbReference type="Proteomes" id="UP001152797"/>
    </source>
</evidence>
<dbReference type="AlphaFoldDB" id="A0A9P1DPI8"/>
<reference evidence="2" key="1">
    <citation type="submission" date="2022-10" db="EMBL/GenBank/DDBJ databases">
        <authorList>
            <person name="Chen Y."/>
            <person name="Dougan E. K."/>
            <person name="Chan C."/>
            <person name="Rhodes N."/>
            <person name="Thang M."/>
        </authorList>
    </citation>
    <scope>NUCLEOTIDE SEQUENCE</scope>
</reference>
<dbReference type="Proteomes" id="UP001152797">
    <property type="component" value="Unassembled WGS sequence"/>
</dbReference>
<comment type="caution">
    <text evidence="2">The sequence shown here is derived from an EMBL/GenBank/DDBJ whole genome shotgun (WGS) entry which is preliminary data.</text>
</comment>
<evidence type="ECO:0000313" key="1">
    <source>
        <dbReference type="EMBL" id="CAI3994075.1"/>
    </source>
</evidence>